<dbReference type="PaxDb" id="4565-Traes_2DL_8EF1A2637.1"/>
<dbReference type="InterPro" id="IPR028021">
    <property type="entry name" value="Katanin_C-terminal"/>
</dbReference>
<gene>
    <name evidence="6" type="primary">LOC123055210</name>
</gene>
<evidence type="ECO:0000256" key="2">
    <source>
        <dbReference type="ARBA" id="ARBA00022490"/>
    </source>
</evidence>
<feature type="region of interest" description="Disordered" evidence="4">
    <location>
        <begin position="438"/>
        <end position="480"/>
    </location>
</feature>
<feature type="compositionally biased region" description="Polar residues" evidence="4">
    <location>
        <begin position="471"/>
        <end position="480"/>
    </location>
</feature>
<dbReference type="OMA" id="HRNDIRG"/>
<dbReference type="GO" id="GO:0005856">
    <property type="term" value="C:cytoskeleton"/>
    <property type="evidence" value="ECO:0007669"/>
    <property type="project" value="UniProtKB-SubCell"/>
</dbReference>
<dbReference type="PANTHER" id="PTHR19845">
    <property type="entry name" value="KATANIN P80 SUBUNIT"/>
    <property type="match status" value="1"/>
</dbReference>
<evidence type="ECO:0000313" key="6">
    <source>
        <dbReference type="EnsemblPlants" id="TraesCS2D02G561900.2"/>
    </source>
</evidence>
<organism evidence="6">
    <name type="scientific">Triticum aestivum</name>
    <name type="common">Wheat</name>
    <dbReference type="NCBI Taxonomy" id="4565"/>
    <lineage>
        <taxon>Eukaryota</taxon>
        <taxon>Viridiplantae</taxon>
        <taxon>Streptophyta</taxon>
        <taxon>Embryophyta</taxon>
        <taxon>Tracheophyta</taxon>
        <taxon>Spermatophyta</taxon>
        <taxon>Magnoliopsida</taxon>
        <taxon>Liliopsida</taxon>
        <taxon>Poales</taxon>
        <taxon>Poaceae</taxon>
        <taxon>BOP clade</taxon>
        <taxon>Pooideae</taxon>
        <taxon>Triticodae</taxon>
        <taxon>Triticeae</taxon>
        <taxon>Triticinae</taxon>
        <taxon>Triticum</taxon>
    </lineage>
</organism>
<dbReference type="SMR" id="A0A3B6DM77"/>
<dbReference type="Gramene" id="TraesCS2D03G1254300.1">
    <property type="protein sequence ID" value="TraesCS2D03G1254300.1.CDS"/>
    <property type="gene ID" value="TraesCS2D03G1254300"/>
</dbReference>
<feature type="domain" description="Katanin p80 subunit C-terminal" evidence="5">
    <location>
        <begin position="496"/>
        <end position="653"/>
    </location>
</feature>
<reference evidence="6" key="1">
    <citation type="submission" date="2018-08" db="EMBL/GenBank/DDBJ databases">
        <authorList>
            <person name="Rossello M."/>
        </authorList>
    </citation>
    <scope>NUCLEOTIDE SEQUENCE [LARGE SCALE GENOMIC DNA]</scope>
    <source>
        <strain evidence="6">cv. Chinese Spring</strain>
    </source>
</reference>
<reference evidence="6" key="2">
    <citation type="submission" date="2018-10" db="UniProtKB">
        <authorList>
            <consortium name="EnsemblPlants"/>
        </authorList>
    </citation>
    <scope>IDENTIFICATION</scope>
</reference>
<keyword evidence="2" id="KW-0963">Cytoplasm</keyword>
<comment type="subcellular location">
    <subcellularLocation>
        <location evidence="1">Cytoplasm</location>
        <location evidence="1">Cytoskeleton</location>
    </subcellularLocation>
</comment>
<dbReference type="GO" id="GO:0008017">
    <property type="term" value="F:microtubule binding"/>
    <property type="evidence" value="ECO:0007669"/>
    <property type="project" value="InterPro"/>
</dbReference>
<feature type="region of interest" description="Disordered" evidence="4">
    <location>
        <begin position="287"/>
        <end position="308"/>
    </location>
</feature>
<name>A0A3B6DM77_WHEAT</name>
<dbReference type="EnsemblPlants" id="TraesCS2D02G561900.2">
    <property type="protein sequence ID" value="TraesCS2D02G561900.2"/>
    <property type="gene ID" value="TraesCS2D02G561900"/>
</dbReference>
<sequence length="659" mass="70984">MTGVRSMTFNPDGRSLLCGLHESLKVFSWEPIRCHDTVDVGWSRLSDLNVHEGKLLGCSSNQSCVGIWVVDLTRLEPHATGTSALLNGRSELKASSGGTMPLQNDSGSRANIGRSSALQNSENNLKASAGRLSVSQNSDSAPKEIKPTASSGMVPSTPQRVGTGSSTRTAGNSTFASGGTTLKRSSLKSNSTSNLHNFSKTDVVPAAVIIPRTSSGADLGTGSRSYAADVAPVLSKASRRAEPATDPRTESADVAPAVVPRTSSRMEMASDSAPDAVSRVGRRLESAADCRKESADAAPVVPRATSRMEMASDSVPILPKAGRRFESATDSRKESTDEAPVVVPRATSRMEMASDSRREPSAGRVSPFRIQSRNGAVQTVIPEETREDVKHGTAYRSGFAGSAESNTSHRNDNYVPRMRKPRDNCYIEVSRAGRTRSIVSNWEGRDQSPSHEEPTTSNSALGAPRGRMYSSRGSSQAAETNIVTSEEDVLSVLIEEHDLFLSSTRSRLTKLQILHQMWQRNDIRGVFSALEKMSDHAVCADMASVLMEKSEAITLDLCTSILPVLADLLESKTDRHVAVSLELVVKLVRTFGPVIHSTVSVGPSSVGVDLEAEQRRERCNLCFIELEKVKNKLPSLMRRKGAASNTAQELSLVFQEIMS</sequence>
<keyword evidence="7" id="KW-1185">Reference proteome</keyword>
<evidence type="ECO:0000313" key="7">
    <source>
        <dbReference type="Proteomes" id="UP000019116"/>
    </source>
</evidence>
<dbReference type="Gramene" id="TraesCS2D02G561900.2">
    <property type="protein sequence ID" value="TraesCS2D02G561900.2"/>
    <property type="gene ID" value="TraesCS2D02G561900"/>
</dbReference>
<feature type="region of interest" description="Disordered" evidence="4">
    <location>
        <begin position="90"/>
        <end position="113"/>
    </location>
</feature>
<proteinExistence type="predicted"/>
<feature type="compositionally biased region" description="Polar residues" evidence="4">
    <location>
        <begin position="148"/>
        <end position="197"/>
    </location>
</feature>
<dbReference type="Proteomes" id="UP000019116">
    <property type="component" value="Chromosome 2D"/>
</dbReference>
<evidence type="ECO:0000259" key="5">
    <source>
        <dbReference type="Pfam" id="PF13925"/>
    </source>
</evidence>
<feature type="compositionally biased region" description="Basic and acidic residues" evidence="4">
    <location>
        <begin position="443"/>
        <end position="454"/>
    </location>
</feature>
<dbReference type="AlphaFoldDB" id="A0A3B6DM77"/>
<feature type="compositionally biased region" description="Polar residues" evidence="4">
    <location>
        <begin position="96"/>
        <end position="113"/>
    </location>
</feature>
<accession>A0A3B6DM77</accession>
<dbReference type="PANTHER" id="PTHR19845:SF0">
    <property type="entry name" value="KATANIN P80 WD40 REPEAT-CONTAINING SUBUNIT B1"/>
    <property type="match status" value="1"/>
</dbReference>
<dbReference type="Pfam" id="PF13925">
    <property type="entry name" value="Katanin_con80"/>
    <property type="match status" value="1"/>
</dbReference>
<protein>
    <submittedName>
        <fullName evidence="6">Katanin p80 WD40 repeat-containing subunit B1 homolog</fullName>
    </submittedName>
</protein>
<evidence type="ECO:0000256" key="1">
    <source>
        <dbReference type="ARBA" id="ARBA00004245"/>
    </source>
</evidence>
<feature type="region of interest" description="Disordered" evidence="4">
    <location>
        <begin position="128"/>
        <end position="197"/>
    </location>
</feature>
<feature type="region of interest" description="Disordered" evidence="4">
    <location>
        <begin position="397"/>
        <end position="418"/>
    </location>
</feature>
<evidence type="ECO:0000256" key="3">
    <source>
        <dbReference type="ARBA" id="ARBA00023212"/>
    </source>
</evidence>
<evidence type="ECO:0000256" key="4">
    <source>
        <dbReference type="SAM" id="MobiDB-lite"/>
    </source>
</evidence>
<keyword evidence="3" id="KW-0206">Cytoskeleton</keyword>
<dbReference type="OrthoDB" id="538223at2759"/>